<proteinExistence type="inferred from homology"/>
<evidence type="ECO:0000256" key="4">
    <source>
        <dbReference type="ARBA" id="ARBA00022692"/>
    </source>
</evidence>
<feature type="transmembrane region" description="Helical" evidence="8">
    <location>
        <begin position="154"/>
        <end position="174"/>
    </location>
</feature>
<keyword evidence="8" id="KW-0813">Transport</keyword>
<keyword evidence="8" id="KW-0968">Cytoplasmic vesicle</keyword>
<dbReference type="VEuPathDB" id="FungiDB:ATEG_02887"/>
<feature type="transmembrane region" description="Helical" evidence="8">
    <location>
        <begin position="181"/>
        <end position="199"/>
    </location>
</feature>
<feature type="transmembrane region" description="Helical" evidence="8">
    <location>
        <begin position="247"/>
        <end position="267"/>
    </location>
</feature>
<gene>
    <name evidence="10" type="ORF">ATEG_02887</name>
</gene>
<name>Q0CTU7_ASPTN</name>
<feature type="transmembrane region" description="Helical" evidence="8">
    <location>
        <begin position="124"/>
        <end position="142"/>
    </location>
</feature>
<feature type="domain" description="EamA" evidence="9">
    <location>
        <begin position="215"/>
        <end position="351"/>
    </location>
</feature>
<dbReference type="SUPFAM" id="SSF103481">
    <property type="entry name" value="Multidrug resistance efflux transporter EmrE"/>
    <property type="match status" value="1"/>
</dbReference>
<dbReference type="OrthoDB" id="5547497at2759"/>
<keyword evidence="8" id="KW-0333">Golgi apparatus</keyword>
<dbReference type="HOGENOM" id="CLU_048347_4_0_1"/>
<comment type="similarity">
    <text evidence="2 8">Belongs to the TPT transporter family. SLC35D subfamily.</text>
</comment>
<evidence type="ECO:0000313" key="10">
    <source>
        <dbReference type="EMBL" id="EAU36161.1"/>
    </source>
</evidence>
<dbReference type="GeneID" id="4317636"/>
<evidence type="ECO:0000259" key="9">
    <source>
        <dbReference type="Pfam" id="PF00892"/>
    </source>
</evidence>
<feature type="transmembrane region" description="Helical" evidence="8">
    <location>
        <begin position="44"/>
        <end position="63"/>
    </location>
</feature>
<evidence type="ECO:0000256" key="2">
    <source>
        <dbReference type="ARBA" id="ARBA00010425"/>
    </source>
</evidence>
<evidence type="ECO:0000256" key="5">
    <source>
        <dbReference type="ARBA" id="ARBA00022824"/>
    </source>
</evidence>
<keyword evidence="6 8" id="KW-1133">Transmembrane helix</keyword>
<feature type="transmembrane region" description="Helical" evidence="8">
    <location>
        <begin position="307"/>
        <end position="326"/>
    </location>
</feature>
<dbReference type="InterPro" id="IPR000620">
    <property type="entry name" value="EamA_dom"/>
</dbReference>
<dbReference type="RefSeq" id="XP_001212065.1">
    <property type="nucleotide sequence ID" value="XM_001212065.1"/>
</dbReference>
<dbReference type="Pfam" id="PF00892">
    <property type="entry name" value="EamA"/>
    <property type="match status" value="1"/>
</dbReference>
<comment type="function">
    <text evidence="1 8">Involved in the import of GDP-mannose from the cytoplasm into the Golgi lumen.</text>
</comment>
<protein>
    <recommendedName>
        <fullName evidence="8">GDP-mannose transporter</fullName>
        <shortName evidence="8">GMT</shortName>
    </recommendedName>
</protein>
<evidence type="ECO:0000256" key="6">
    <source>
        <dbReference type="ARBA" id="ARBA00022989"/>
    </source>
</evidence>
<dbReference type="GO" id="GO:0005789">
    <property type="term" value="C:endoplasmic reticulum membrane"/>
    <property type="evidence" value="ECO:0007669"/>
    <property type="project" value="UniProtKB-SubCell"/>
</dbReference>
<evidence type="ECO:0000313" key="11">
    <source>
        <dbReference type="Proteomes" id="UP000007963"/>
    </source>
</evidence>
<comment type="subunit">
    <text evidence="3 8">Homooligomer.</text>
</comment>
<sequence>MVITTKEPSTSEKARWPTQWLCSWGASPAHTAEWNLAGKDRARLGFWVLVNIVATVSIVSLSYHSLTESRYTERCKVFTNKSIFANGSFGNCQIGFACYHFFVTGFTLWIASRPWCGVFTAKRVPVLQTLHLAILMCLQVILQNLSLAFSSVIFYQLVRLLLTPLTALLNFLLYRATIPKASILPLIMLCAGVGTVSYYESLPKTHGNITTSSQGAVFAFTGVVASSLYTAFIGHYHRRFEMSSVQLLFNQAPMSAVVLLIVAPFFEKPSTDVVVSGSLCVSILASGVLACLVNLSQFFIIDAVGPVSSTVIGHLKTCIIIGLGWLWSDRPISRESIGGIFMALAGMTLYVMTRYA</sequence>
<dbReference type="InterPro" id="IPR037185">
    <property type="entry name" value="EmrE-like"/>
</dbReference>
<feature type="transmembrane region" description="Helical" evidence="8">
    <location>
        <begin position="332"/>
        <end position="352"/>
    </location>
</feature>
<dbReference type="InterPro" id="IPR050186">
    <property type="entry name" value="TPT_transporter"/>
</dbReference>
<feature type="transmembrane region" description="Helical" evidence="8">
    <location>
        <begin position="215"/>
        <end position="235"/>
    </location>
</feature>
<accession>Q0CTU7</accession>
<keyword evidence="5 8" id="KW-0256">Endoplasmic reticulum</keyword>
<keyword evidence="4 8" id="KW-0812">Transmembrane</keyword>
<dbReference type="EMBL" id="CH476597">
    <property type="protein sequence ID" value="EAU36161.1"/>
    <property type="molecule type" value="Genomic_DNA"/>
</dbReference>
<dbReference type="AlphaFoldDB" id="Q0CTU7"/>
<evidence type="ECO:0000256" key="1">
    <source>
        <dbReference type="ARBA" id="ARBA00003420"/>
    </source>
</evidence>
<reference evidence="11" key="1">
    <citation type="submission" date="2005-09" db="EMBL/GenBank/DDBJ databases">
        <title>Annotation of the Aspergillus terreus NIH2624 genome.</title>
        <authorList>
            <person name="Birren B.W."/>
            <person name="Lander E.S."/>
            <person name="Galagan J.E."/>
            <person name="Nusbaum C."/>
            <person name="Devon K."/>
            <person name="Henn M."/>
            <person name="Ma L.-J."/>
            <person name="Jaffe D.B."/>
            <person name="Butler J."/>
            <person name="Alvarez P."/>
            <person name="Gnerre S."/>
            <person name="Grabherr M."/>
            <person name="Kleber M."/>
            <person name="Mauceli E.W."/>
            <person name="Brockman W."/>
            <person name="Rounsley S."/>
            <person name="Young S.K."/>
            <person name="LaButti K."/>
            <person name="Pushparaj V."/>
            <person name="DeCaprio D."/>
            <person name="Crawford M."/>
            <person name="Koehrsen M."/>
            <person name="Engels R."/>
            <person name="Montgomery P."/>
            <person name="Pearson M."/>
            <person name="Howarth C."/>
            <person name="Larson L."/>
            <person name="Luoma S."/>
            <person name="White J."/>
            <person name="Alvarado L."/>
            <person name="Kodira C.D."/>
            <person name="Zeng Q."/>
            <person name="Oleary S."/>
            <person name="Yandava C."/>
            <person name="Denning D.W."/>
            <person name="Nierman W.C."/>
            <person name="Milne T."/>
            <person name="Madden K."/>
        </authorList>
    </citation>
    <scope>NUCLEOTIDE SEQUENCE [LARGE SCALE GENOMIC DNA]</scope>
    <source>
        <strain evidence="11">NIH 2624 / FGSC A1156</strain>
    </source>
</reference>
<dbReference type="GO" id="GO:0030659">
    <property type="term" value="C:cytoplasmic vesicle membrane"/>
    <property type="evidence" value="ECO:0007669"/>
    <property type="project" value="UniProtKB-SubCell"/>
</dbReference>
<evidence type="ECO:0000256" key="3">
    <source>
        <dbReference type="ARBA" id="ARBA00011182"/>
    </source>
</evidence>
<dbReference type="GO" id="GO:0000139">
    <property type="term" value="C:Golgi membrane"/>
    <property type="evidence" value="ECO:0007669"/>
    <property type="project" value="UniProtKB-SubCell"/>
</dbReference>
<feature type="transmembrane region" description="Helical" evidence="8">
    <location>
        <begin position="94"/>
        <end position="112"/>
    </location>
</feature>
<dbReference type="eggNOG" id="KOG1441">
    <property type="taxonomic scope" value="Eukaryota"/>
</dbReference>
<dbReference type="Proteomes" id="UP000007963">
    <property type="component" value="Unassembled WGS sequence"/>
</dbReference>
<keyword evidence="7 8" id="KW-0472">Membrane</keyword>
<organism evidence="10 11">
    <name type="scientific">Aspergillus terreus (strain NIH 2624 / FGSC A1156)</name>
    <dbReference type="NCBI Taxonomy" id="341663"/>
    <lineage>
        <taxon>Eukaryota</taxon>
        <taxon>Fungi</taxon>
        <taxon>Dikarya</taxon>
        <taxon>Ascomycota</taxon>
        <taxon>Pezizomycotina</taxon>
        <taxon>Eurotiomycetes</taxon>
        <taxon>Eurotiomycetidae</taxon>
        <taxon>Eurotiales</taxon>
        <taxon>Aspergillaceae</taxon>
        <taxon>Aspergillus</taxon>
        <taxon>Aspergillus subgen. Circumdati</taxon>
    </lineage>
</organism>
<comment type="subcellular location">
    <subcellularLocation>
        <location evidence="8">Golgi apparatus membrane</location>
        <topology evidence="8">Multi-pass membrane protein</topology>
    </subcellularLocation>
    <subcellularLocation>
        <location evidence="8">Cytoplasmic vesicle membrane</location>
        <topology evidence="8">Multi-pass membrane protein</topology>
    </subcellularLocation>
    <subcellularLocation>
        <location evidence="8">Endoplasmic reticulum membrane</location>
        <topology evidence="8">Multi-pass membrane protein</topology>
    </subcellularLocation>
</comment>
<evidence type="ECO:0000256" key="7">
    <source>
        <dbReference type="ARBA" id="ARBA00023136"/>
    </source>
</evidence>
<evidence type="ECO:0000256" key="8">
    <source>
        <dbReference type="RuleBase" id="RU367097"/>
    </source>
</evidence>
<feature type="transmembrane region" description="Helical" evidence="8">
    <location>
        <begin position="273"/>
        <end position="295"/>
    </location>
</feature>
<dbReference type="OMA" id="LCITTNI"/>
<keyword evidence="8" id="KW-0762">Sugar transport</keyword>
<dbReference type="PANTHER" id="PTHR11132">
    <property type="entry name" value="SOLUTE CARRIER FAMILY 35"/>
    <property type="match status" value="1"/>
</dbReference>